<comment type="caution">
    <text evidence="3">The sequence shown here is derived from an EMBL/GenBank/DDBJ whole genome shotgun (WGS) entry which is preliminary data.</text>
</comment>
<protein>
    <submittedName>
        <fullName evidence="3">AbgT family transporter</fullName>
    </submittedName>
</protein>
<keyword evidence="4" id="KW-1185">Reference proteome</keyword>
<evidence type="ECO:0000313" key="3">
    <source>
        <dbReference type="EMBL" id="MCV2885581.1"/>
    </source>
</evidence>
<keyword evidence="2" id="KW-0472">Membrane</keyword>
<keyword evidence="2" id="KW-0812">Transmembrane</keyword>
<dbReference type="InterPro" id="IPR004697">
    <property type="entry name" value="AbgT"/>
</dbReference>
<dbReference type="PANTHER" id="PTHR30282">
    <property type="entry name" value="P-AMINOBENZOYL GLUTAMATE TRANSPORTER"/>
    <property type="match status" value="1"/>
</dbReference>
<dbReference type="Pfam" id="PF03806">
    <property type="entry name" value="ABG_transport"/>
    <property type="match status" value="1"/>
</dbReference>
<feature type="transmembrane region" description="Helical" evidence="2">
    <location>
        <begin position="404"/>
        <end position="426"/>
    </location>
</feature>
<evidence type="ECO:0000256" key="2">
    <source>
        <dbReference type="SAM" id="Phobius"/>
    </source>
</evidence>
<evidence type="ECO:0000313" key="4">
    <source>
        <dbReference type="Proteomes" id="UP001652504"/>
    </source>
</evidence>
<feature type="region of interest" description="Disordered" evidence="1">
    <location>
        <begin position="255"/>
        <end position="275"/>
    </location>
</feature>
<feature type="transmembrane region" description="Helical" evidence="2">
    <location>
        <begin position="494"/>
        <end position="519"/>
    </location>
</feature>
<feature type="transmembrane region" description="Helical" evidence="2">
    <location>
        <begin position="284"/>
        <end position="304"/>
    </location>
</feature>
<feature type="compositionally biased region" description="Polar residues" evidence="1">
    <location>
        <begin position="258"/>
        <end position="272"/>
    </location>
</feature>
<organism evidence="3 4">
    <name type="scientific">Fluctibacter corallii</name>
    <dbReference type="NCBI Taxonomy" id="2984329"/>
    <lineage>
        <taxon>Bacteria</taxon>
        <taxon>Pseudomonadati</taxon>
        <taxon>Pseudomonadota</taxon>
        <taxon>Gammaproteobacteria</taxon>
        <taxon>Alteromonadales</taxon>
        <taxon>Alteromonadaceae</taxon>
        <taxon>Fluctibacter</taxon>
    </lineage>
</organism>
<feature type="transmembrane region" description="Helical" evidence="2">
    <location>
        <begin position="463"/>
        <end position="482"/>
    </location>
</feature>
<feature type="transmembrane region" description="Helical" evidence="2">
    <location>
        <begin position="433"/>
        <end position="451"/>
    </location>
</feature>
<feature type="transmembrane region" description="Helical" evidence="2">
    <location>
        <begin position="34"/>
        <end position="56"/>
    </location>
</feature>
<feature type="transmembrane region" description="Helical" evidence="2">
    <location>
        <begin position="129"/>
        <end position="156"/>
    </location>
</feature>
<dbReference type="PANTHER" id="PTHR30282:SF1">
    <property type="entry name" value="ABGT FAMILY TRANSPORTER"/>
    <property type="match status" value="1"/>
</dbReference>
<feature type="transmembrane region" description="Helical" evidence="2">
    <location>
        <begin position="86"/>
        <end position="109"/>
    </location>
</feature>
<feature type="transmembrane region" description="Helical" evidence="2">
    <location>
        <begin position="367"/>
        <end position="384"/>
    </location>
</feature>
<evidence type="ECO:0000256" key="1">
    <source>
        <dbReference type="SAM" id="MobiDB-lite"/>
    </source>
</evidence>
<gene>
    <name evidence="3" type="ORF">OE749_12850</name>
</gene>
<dbReference type="RefSeq" id="WP_263712866.1">
    <property type="nucleotide sequence ID" value="NZ_JAOWKX010000006.1"/>
</dbReference>
<proteinExistence type="predicted"/>
<dbReference type="EMBL" id="JAOWKX010000006">
    <property type="protein sequence ID" value="MCV2885581.1"/>
    <property type="molecule type" value="Genomic_DNA"/>
</dbReference>
<feature type="transmembrane region" description="Helical" evidence="2">
    <location>
        <begin position="324"/>
        <end position="346"/>
    </location>
</feature>
<name>A0ABT3AA79_9ALTE</name>
<feature type="transmembrane region" description="Helical" evidence="2">
    <location>
        <begin position="168"/>
        <end position="187"/>
    </location>
</feature>
<accession>A0ABT3AA79</accession>
<feature type="transmembrane region" description="Helical" evidence="2">
    <location>
        <begin position="218"/>
        <end position="236"/>
    </location>
</feature>
<reference evidence="3 4" key="1">
    <citation type="submission" date="2022-10" db="EMBL/GenBank/DDBJ databases">
        <title>Aestuariibacter sp. AA17 isolated from Montipora capitata coral fragment.</title>
        <authorList>
            <person name="Emsley S.A."/>
            <person name="Pfannmuller K.M."/>
            <person name="Loughran R.M."/>
            <person name="Shlafstein M."/>
            <person name="Papke E."/>
            <person name="Saw J.H."/>
            <person name="Ushijima B."/>
            <person name="Videau P."/>
        </authorList>
    </citation>
    <scope>NUCLEOTIDE SEQUENCE [LARGE SCALE GENOMIC DNA]</scope>
    <source>
        <strain evidence="3 4">AA17</strain>
    </source>
</reference>
<keyword evidence="2" id="KW-1133">Transmembrane helix</keyword>
<sequence>MEHGSTTPMDPPNTWVTRALDKVEKIGNKLPDPAIIFFFCLIIIWGLSAIFSNFTFSSIDPRTGEAVVVNNLLTGDSLADFLSRMVTIFTGFAPLGVVLVAMLGVGVAEHSGFISAGLKRMLDVTPQKVLTPMIILIAIVSHTATDAGYVLVIPLAGVIFHAMGRHPLAGIAAAFAGVSGGFCANFIPSAIDPLLQSFTQSAAQIIDPDIQINPLNNWFFNSASTLLIVSIGWYITDKIIEPRLKHVELDGDEFKASGTDSDGTEQAKQAANQFKELSDKESRALRFATLTMVAGIVALIAVLYPETSPMRAPDGQLTSFAAPVMQSIVPLIFLLFLLPGVVYGFMSGTFKTSKDMIDTMTKAMQGMSYYIVMAFFCALFIDAFGKSNLGALLAIEGAQVLKALALPSMVTIVGIIFLTAFVNLFVGSSSAKWALLGPIFVPMLMQLNISPDLTQAAYRLGDSSSNIITPLMPYFPLVVVYCQRYVKSTGIGTLLSMMLPYSVTILLLWTVFLLAYWALGIPLGIQASYVYPAG</sequence>
<dbReference type="Proteomes" id="UP001652504">
    <property type="component" value="Unassembled WGS sequence"/>
</dbReference>